<evidence type="ECO:0000259" key="10">
    <source>
        <dbReference type="PROSITE" id="PS51192"/>
    </source>
</evidence>
<accession>A0ABU1W125</accession>
<dbReference type="NCBIfam" id="NF007248">
    <property type="entry name" value="PRK09694.1"/>
    <property type="match status" value="1"/>
</dbReference>
<keyword evidence="6 12" id="KW-0378">Hydrolase</keyword>
<dbReference type="Proteomes" id="UP001257909">
    <property type="component" value="Unassembled WGS sequence"/>
</dbReference>
<organism evidence="12 13">
    <name type="scientific">Rheinheimera soli</name>
    <dbReference type="NCBI Taxonomy" id="443616"/>
    <lineage>
        <taxon>Bacteria</taxon>
        <taxon>Pseudomonadati</taxon>
        <taxon>Pseudomonadota</taxon>
        <taxon>Gammaproteobacteria</taxon>
        <taxon>Chromatiales</taxon>
        <taxon>Chromatiaceae</taxon>
        <taxon>Rheinheimera</taxon>
    </lineage>
</organism>
<dbReference type="InterPro" id="IPR054712">
    <property type="entry name" value="Cas3-like_dom"/>
</dbReference>
<protein>
    <submittedName>
        <fullName evidence="12">CRISPR-associated endonuclease/helicase Cas3</fullName>
        <ecNumber evidence="12">3.1.-.-</ecNumber>
        <ecNumber evidence="12">3.6.4.-</ecNumber>
    </submittedName>
</protein>
<comment type="similarity">
    <text evidence="1">In the N-terminal section; belongs to the CRISPR-associated nuclease Cas3-HD family.</text>
</comment>
<evidence type="ECO:0000256" key="1">
    <source>
        <dbReference type="ARBA" id="ARBA00006847"/>
    </source>
</evidence>
<dbReference type="GO" id="GO:0004519">
    <property type="term" value="F:endonuclease activity"/>
    <property type="evidence" value="ECO:0007669"/>
    <property type="project" value="UniProtKB-KW"/>
</dbReference>
<dbReference type="NCBIfam" id="TIGR01587">
    <property type="entry name" value="cas3_core"/>
    <property type="match status" value="1"/>
</dbReference>
<dbReference type="InterPro" id="IPR014001">
    <property type="entry name" value="Helicase_ATP-bd"/>
</dbReference>
<evidence type="ECO:0000256" key="2">
    <source>
        <dbReference type="ARBA" id="ARBA00009046"/>
    </source>
</evidence>
<dbReference type="InterPro" id="IPR050547">
    <property type="entry name" value="DEAD_box_RNA_helicases"/>
</dbReference>
<evidence type="ECO:0000256" key="9">
    <source>
        <dbReference type="ARBA" id="ARBA00023118"/>
    </source>
</evidence>
<dbReference type="InterPro" id="IPR011545">
    <property type="entry name" value="DEAD/DEAH_box_helicase_dom"/>
</dbReference>
<dbReference type="Gene3D" id="1.10.3210.30">
    <property type="match status" value="1"/>
</dbReference>
<dbReference type="EMBL" id="JAVDWR010000007">
    <property type="protein sequence ID" value="MDR7121428.1"/>
    <property type="molecule type" value="Genomic_DNA"/>
</dbReference>
<gene>
    <name evidence="12" type="ORF">J2W69_002379</name>
</gene>
<evidence type="ECO:0000259" key="11">
    <source>
        <dbReference type="PROSITE" id="PS51643"/>
    </source>
</evidence>
<dbReference type="SMART" id="SM00487">
    <property type="entry name" value="DEXDc"/>
    <property type="match status" value="1"/>
</dbReference>
<reference evidence="12 13" key="1">
    <citation type="submission" date="2023-07" db="EMBL/GenBank/DDBJ databases">
        <title>Sorghum-associated microbial communities from plants grown in Nebraska, USA.</title>
        <authorList>
            <person name="Schachtman D."/>
        </authorList>
    </citation>
    <scope>NUCLEOTIDE SEQUENCE [LARGE SCALE GENOMIC DNA]</scope>
    <source>
        <strain evidence="12 13">4138</strain>
    </source>
</reference>
<keyword evidence="4" id="KW-0479">Metal-binding</keyword>
<dbReference type="SUPFAM" id="SSF52540">
    <property type="entry name" value="P-loop containing nucleoside triphosphate hydrolases"/>
    <property type="match status" value="1"/>
</dbReference>
<dbReference type="Pfam" id="PF18019">
    <property type="entry name" value="Cas3_HD"/>
    <property type="match status" value="1"/>
</dbReference>
<dbReference type="InterPro" id="IPR006483">
    <property type="entry name" value="CRISPR-assoc_Cas3_HD"/>
</dbReference>
<dbReference type="Gene3D" id="3.40.50.300">
    <property type="entry name" value="P-loop containing nucleotide triphosphate hydrolases"/>
    <property type="match status" value="2"/>
</dbReference>
<comment type="caution">
    <text evidence="12">The sequence shown here is derived from an EMBL/GenBank/DDBJ whole genome shotgun (WGS) entry which is preliminary data.</text>
</comment>
<evidence type="ECO:0000313" key="13">
    <source>
        <dbReference type="Proteomes" id="UP001257909"/>
    </source>
</evidence>
<dbReference type="Pfam" id="PF22590">
    <property type="entry name" value="Cas3-like_C_2"/>
    <property type="match status" value="1"/>
</dbReference>
<dbReference type="CDD" id="cd09641">
    <property type="entry name" value="Cas3''_I"/>
    <property type="match status" value="1"/>
</dbReference>
<feature type="domain" description="HD Cas3-type" evidence="11">
    <location>
        <begin position="1"/>
        <end position="197"/>
    </location>
</feature>
<dbReference type="GO" id="GO:0016787">
    <property type="term" value="F:hydrolase activity"/>
    <property type="evidence" value="ECO:0007669"/>
    <property type="project" value="UniProtKB-KW"/>
</dbReference>
<dbReference type="EC" id="3.6.4.-" evidence="12"/>
<dbReference type="InterPro" id="IPR027417">
    <property type="entry name" value="P-loop_NTPase"/>
</dbReference>
<dbReference type="InterPro" id="IPR038257">
    <property type="entry name" value="CRISPR-assoc_Cas3_HD_sf"/>
</dbReference>
<evidence type="ECO:0000256" key="5">
    <source>
        <dbReference type="ARBA" id="ARBA00022741"/>
    </source>
</evidence>
<dbReference type="EC" id="3.1.-.-" evidence="12"/>
<dbReference type="PANTHER" id="PTHR47963:SF9">
    <property type="entry name" value="CRISPR-ASSOCIATED ENDONUCLEASE_HELICASE CAS3"/>
    <property type="match status" value="1"/>
</dbReference>
<evidence type="ECO:0000256" key="7">
    <source>
        <dbReference type="ARBA" id="ARBA00022806"/>
    </source>
</evidence>
<evidence type="ECO:0000256" key="4">
    <source>
        <dbReference type="ARBA" id="ARBA00022723"/>
    </source>
</evidence>
<proteinExistence type="inferred from homology"/>
<keyword evidence="12" id="KW-0255">Endonuclease</keyword>
<feature type="domain" description="Helicase ATP-binding" evidence="10">
    <location>
        <begin position="268"/>
        <end position="470"/>
    </location>
</feature>
<dbReference type="PROSITE" id="PS51192">
    <property type="entry name" value="HELICASE_ATP_BIND_1"/>
    <property type="match status" value="1"/>
</dbReference>
<name>A0ABU1W125_9GAMM</name>
<keyword evidence="7" id="KW-0347">Helicase</keyword>
<dbReference type="Pfam" id="PF00270">
    <property type="entry name" value="DEAD"/>
    <property type="match status" value="1"/>
</dbReference>
<comment type="similarity">
    <text evidence="2">In the central section; belongs to the CRISPR-associated helicase Cas3 family.</text>
</comment>
<keyword evidence="8" id="KW-0067">ATP-binding</keyword>
<keyword evidence="9" id="KW-0051">Antiviral defense</keyword>
<evidence type="ECO:0000256" key="3">
    <source>
        <dbReference type="ARBA" id="ARBA00022722"/>
    </source>
</evidence>
<evidence type="ECO:0000313" key="12">
    <source>
        <dbReference type="EMBL" id="MDR7121428.1"/>
    </source>
</evidence>
<keyword evidence="5" id="KW-0547">Nucleotide-binding</keyword>
<keyword evidence="13" id="KW-1185">Reference proteome</keyword>
<keyword evidence="3" id="KW-0540">Nuclease</keyword>
<dbReference type="NCBIfam" id="TIGR01596">
    <property type="entry name" value="cas3_HD"/>
    <property type="match status" value="1"/>
</dbReference>
<dbReference type="PROSITE" id="PS51643">
    <property type="entry name" value="HD_CAS3"/>
    <property type="match status" value="1"/>
</dbReference>
<sequence>MDVAAVAAYWWDHSPALRHLFCRNQKLDEEKVRAWLLFFIALHDLGKFDIRFQCKVPQVWLVLNPEDRHERMPTAYDCKEYDHGLAGLYWFDSDYQTDAIDDPFSLGSTHPLESWLPWMEAVCGHHGSVVHTDKLDSHRYRLPVELHSFSLRDRAARSAWIAALETLFLQPAGLTTQNSPPDCSLLLAGFCSISDWLGSWLSDDTFLFQPTAANDESGLMHYFEQRYQNDAAKVIKRSGLTGQVKPNANVEALLDSGHQPRQLQVLVDSLPLTAGLTIVEAPTGSGKTETALAYAWKLVEQNMADSIIFALPTQATANAMLQRIETLAPKLFDNPNLVLAHANSRFNQAFKDIKERGGNGQGENALSQCVKWLSQSKKRVFLGQIGVCTIDQVLVSVLPLRHRFVRGFGAGRSVLIVDEVHAYDRYMYGLLEAVLQDQAKAGSPAILLSATLPQQQKKQLLASYSSTLPTKFSSTAELTPYPQVSWISGLNFRQFDLEDYPQQQPPQFNLYLEPRYSVDAVPDDELLTQLLSAAKQGAQVCLICNLVDVAQKSYQKLKAAAGTIEIQLFHARFSLLDRQVKENLALACFGKEGDRSRGRILVATQVVEQSLDVDFDWVVTQICPVDLLFQRLGRLHRHQRSSRPVGFVKPKATVLLPRAEGYGIIGKIYSHTRVMWRTQQAIEALGEQPLVFPEAYRSWIEPIYCDDVTAPEPDWVSQGMEMFENEDFTKKIKARQMRQWAENISLYDSEVNERAVTRDGSMSIPLIPFVGTVAGRQLLDGHIHEQLGEYQQQETLALNQINVPNSWKGKIKVLPDEYGRYWIEGRLHNGGWRCNSETFQYGVEVGMVYTSPT</sequence>
<dbReference type="PANTHER" id="PTHR47963">
    <property type="entry name" value="DEAD-BOX ATP-DEPENDENT RNA HELICASE 47, MITOCHONDRIAL"/>
    <property type="match status" value="1"/>
</dbReference>
<evidence type="ECO:0000256" key="6">
    <source>
        <dbReference type="ARBA" id="ARBA00022801"/>
    </source>
</evidence>
<dbReference type="InterPro" id="IPR006474">
    <property type="entry name" value="Helicase_Cas3_CRISPR-ass_core"/>
</dbReference>
<evidence type="ECO:0000256" key="8">
    <source>
        <dbReference type="ARBA" id="ARBA00022840"/>
    </source>
</evidence>